<comment type="caution">
    <text evidence="1">The sequence shown here is derived from an EMBL/GenBank/DDBJ whole genome shotgun (WGS) entry which is preliminary data.</text>
</comment>
<organism evidence="1 2">
    <name type="scientific">Candidatus Portnoybacteria bacterium CG10_big_fil_rev_8_21_14_0_10_44_7</name>
    <dbReference type="NCBI Taxonomy" id="1974816"/>
    <lineage>
        <taxon>Bacteria</taxon>
        <taxon>Candidatus Portnoyibacteriota</taxon>
    </lineage>
</organism>
<evidence type="ECO:0000313" key="2">
    <source>
        <dbReference type="Proteomes" id="UP000231086"/>
    </source>
</evidence>
<reference evidence="2" key="1">
    <citation type="submission" date="2017-09" db="EMBL/GenBank/DDBJ databases">
        <title>Depth-based differentiation of microbial function through sediment-hosted aquifers and enrichment of novel symbionts in the deep terrestrial subsurface.</title>
        <authorList>
            <person name="Probst A.J."/>
            <person name="Ladd B."/>
            <person name="Jarett J.K."/>
            <person name="Geller-Mcgrath D.E."/>
            <person name="Sieber C.M.K."/>
            <person name="Emerson J.B."/>
            <person name="Anantharaman K."/>
            <person name="Thomas B.C."/>
            <person name="Malmstrom R."/>
            <person name="Stieglmeier M."/>
            <person name="Klingl A."/>
            <person name="Woyke T."/>
            <person name="Ryan C.M."/>
            <person name="Banfield J.F."/>
        </authorList>
    </citation>
    <scope>NUCLEOTIDE SEQUENCE [LARGE SCALE GENOMIC DNA]</scope>
</reference>
<gene>
    <name evidence="1" type="ORF">COU85_01310</name>
</gene>
<sequence>KFSGNIPGASTEITLNLDAQDEGSYVFYMRGVNLVGDASEKFASSNALMVIPPPVPFKIGIYDDVFSTVESGGFDYDDVNNRSLSIRWEADPGQLPLDEVVDWHVYANGSYLGRTGNANATRLNWSKTNSLIHPSFRGGPAIYNQYQFSIFGIRPGKTNLGPFQSGAVTMLPAVIATDDASSFDDLSNGEDIDSSDNAALAVRWKLDASSLAGFGPEAIVNFHVYLEVNGQPRTFLGQTGNGIAESFEWTRDENNRFVKRTFRNGPQNGNSYKFAIYALTSEVNAAGKQIVIGPLECAGAVAYTLQP</sequence>
<dbReference type="AlphaFoldDB" id="A0A2M8KJ00"/>
<name>A0A2M8KJ00_9BACT</name>
<proteinExistence type="predicted"/>
<feature type="non-terminal residue" evidence="1">
    <location>
        <position position="1"/>
    </location>
</feature>
<dbReference type="EMBL" id="PFEA01000025">
    <property type="protein sequence ID" value="PJE59878.1"/>
    <property type="molecule type" value="Genomic_DNA"/>
</dbReference>
<dbReference type="Proteomes" id="UP000231086">
    <property type="component" value="Unassembled WGS sequence"/>
</dbReference>
<protein>
    <submittedName>
        <fullName evidence="1">Uncharacterized protein</fullName>
    </submittedName>
</protein>
<evidence type="ECO:0000313" key="1">
    <source>
        <dbReference type="EMBL" id="PJE59878.1"/>
    </source>
</evidence>
<accession>A0A2M8KJ00</accession>